<sequence length="411" mass="45739">MGSSGENIETPLLLPLHLPDNKIPKDSFNLIYITYFILGVSCLLPWNTFITAIDYFSHIYPHTHINRIFSVVYMPVVVSALLSVVFFGRRCDVRIRINLGLGLYVFSLLLMPLLEVFYIRGRVGLFNGFYVSIGAVVLCAVGQALVQSGVVGSAGELPKRYMQAAVSGFAGSGVLVSMLRLVTKALYPRDSEGLRRSAILYFSAVITFVVVSFVWYNSTTKHLIVKHYQNLKNQEKQKKGSLFGSITKSTFWEIYKTIRIYAFGVMCLFVITMSIFPGYVTEDVSSKILKDWYPITLITAYYVLDLIGKSLASFYVMKSSKITMGLCIGRVVFYPLFVGCLHGPKFLRTEIPVIILTCFLGLTNGYLTAVAMISAPKLVSFEHAEVAGILMAMSLVLGVAIGSVLAWFWVI</sequence>
<feature type="transmembrane region" description="Helical" evidence="7">
    <location>
        <begin position="353"/>
        <end position="375"/>
    </location>
</feature>
<evidence type="ECO:0000256" key="3">
    <source>
        <dbReference type="ARBA" id="ARBA00022448"/>
    </source>
</evidence>
<organism evidence="8 9">
    <name type="scientific">Cucumis melo</name>
    <name type="common">Muskmelon</name>
    <dbReference type="NCBI Taxonomy" id="3656"/>
    <lineage>
        <taxon>Eukaryota</taxon>
        <taxon>Viridiplantae</taxon>
        <taxon>Streptophyta</taxon>
        <taxon>Embryophyta</taxon>
        <taxon>Tracheophyta</taxon>
        <taxon>Spermatophyta</taxon>
        <taxon>Magnoliopsida</taxon>
        <taxon>eudicotyledons</taxon>
        <taxon>Gunneridae</taxon>
        <taxon>Pentapetalae</taxon>
        <taxon>rosids</taxon>
        <taxon>fabids</taxon>
        <taxon>Cucurbitales</taxon>
        <taxon>Cucurbitaceae</taxon>
        <taxon>Benincaseae</taxon>
        <taxon>Cucumis</taxon>
    </lineage>
</organism>
<feature type="transmembrane region" description="Helical" evidence="7">
    <location>
        <begin position="199"/>
        <end position="216"/>
    </location>
</feature>
<feature type="transmembrane region" description="Helical" evidence="7">
    <location>
        <begin position="387"/>
        <end position="410"/>
    </location>
</feature>
<evidence type="ECO:0000313" key="9">
    <source>
        <dbReference type="RefSeq" id="XP_008446220.2"/>
    </source>
</evidence>
<dbReference type="KEGG" id="cmo:103489016"/>
<name>A0A1S3BE17_CUCME</name>
<dbReference type="Pfam" id="PF01733">
    <property type="entry name" value="Nucleoside_tran"/>
    <property type="match status" value="1"/>
</dbReference>
<dbReference type="InterPro" id="IPR002259">
    <property type="entry name" value="Eqnu_transpt"/>
</dbReference>
<accession>A0A1S3BE17</accession>
<protein>
    <submittedName>
        <fullName evidence="9">Equilibrative nucleotide transporter 1</fullName>
    </submittedName>
</protein>
<evidence type="ECO:0000256" key="5">
    <source>
        <dbReference type="ARBA" id="ARBA00022989"/>
    </source>
</evidence>
<keyword evidence="3" id="KW-0813">Transport</keyword>
<dbReference type="eggNOG" id="KOG1479">
    <property type="taxonomic scope" value="Eukaryota"/>
</dbReference>
<keyword evidence="5 7" id="KW-1133">Transmembrane helix</keyword>
<feature type="transmembrane region" description="Helical" evidence="7">
    <location>
        <begin position="258"/>
        <end position="280"/>
    </location>
</feature>
<feature type="transmembrane region" description="Helical" evidence="7">
    <location>
        <begin position="30"/>
        <end position="56"/>
    </location>
</feature>
<dbReference type="PANTHER" id="PTHR10332">
    <property type="entry name" value="EQUILIBRATIVE NUCLEOSIDE TRANSPORTER"/>
    <property type="match status" value="1"/>
</dbReference>
<evidence type="ECO:0000313" key="8">
    <source>
        <dbReference type="Proteomes" id="UP001652600"/>
    </source>
</evidence>
<dbReference type="GeneID" id="103489016"/>
<evidence type="ECO:0000256" key="2">
    <source>
        <dbReference type="ARBA" id="ARBA00007965"/>
    </source>
</evidence>
<dbReference type="SUPFAM" id="SSF103473">
    <property type="entry name" value="MFS general substrate transporter"/>
    <property type="match status" value="1"/>
</dbReference>
<dbReference type="PIRSF" id="PIRSF016379">
    <property type="entry name" value="ENT"/>
    <property type="match status" value="1"/>
</dbReference>
<comment type="subcellular location">
    <subcellularLocation>
        <location evidence="1">Membrane</location>
        <topology evidence="1">Multi-pass membrane protein</topology>
    </subcellularLocation>
</comment>
<feature type="transmembrane region" description="Helical" evidence="7">
    <location>
        <begin position="292"/>
        <end position="316"/>
    </location>
</feature>
<proteinExistence type="inferred from homology"/>
<evidence type="ECO:0000256" key="4">
    <source>
        <dbReference type="ARBA" id="ARBA00022692"/>
    </source>
</evidence>
<evidence type="ECO:0000256" key="7">
    <source>
        <dbReference type="SAM" id="Phobius"/>
    </source>
</evidence>
<dbReference type="Gramene" id="MELO3C012002.2.1">
    <property type="protein sequence ID" value="MELO3C012002.2.1"/>
    <property type="gene ID" value="MELO3C012002.2"/>
</dbReference>
<feature type="transmembrane region" description="Helical" evidence="7">
    <location>
        <begin position="68"/>
        <end position="87"/>
    </location>
</feature>
<feature type="transmembrane region" description="Helical" evidence="7">
    <location>
        <begin position="166"/>
        <end position="187"/>
    </location>
</feature>
<dbReference type="RefSeq" id="XP_008446220.2">
    <property type="nucleotide sequence ID" value="XM_008447998.3"/>
</dbReference>
<dbReference type="GO" id="GO:0005337">
    <property type="term" value="F:nucleoside transmembrane transporter activity"/>
    <property type="evidence" value="ECO:0007669"/>
    <property type="project" value="InterPro"/>
</dbReference>
<dbReference type="InterPro" id="IPR036259">
    <property type="entry name" value="MFS_trans_sf"/>
</dbReference>
<reference evidence="9" key="1">
    <citation type="submission" date="2025-08" db="UniProtKB">
        <authorList>
            <consortium name="RefSeq"/>
        </authorList>
    </citation>
    <scope>IDENTIFICATION</scope>
    <source>
        <tissue evidence="9">Stem</tissue>
    </source>
</reference>
<evidence type="ECO:0000256" key="6">
    <source>
        <dbReference type="ARBA" id="ARBA00023136"/>
    </source>
</evidence>
<dbReference type="InParanoid" id="A0A1S3BE17"/>
<evidence type="ECO:0000256" key="1">
    <source>
        <dbReference type="ARBA" id="ARBA00004141"/>
    </source>
</evidence>
<comment type="similarity">
    <text evidence="2">Belongs to the SLC29A/ENT transporter (TC 2.A.57) family.</text>
</comment>
<dbReference type="PANTHER" id="PTHR10332:SF10">
    <property type="entry name" value="EQUILIBRATIVE NUCLEOSIDE TRANSPORTER 4"/>
    <property type="match status" value="1"/>
</dbReference>
<keyword evidence="4 7" id="KW-0812">Transmembrane</keyword>
<dbReference type="Proteomes" id="UP001652600">
    <property type="component" value="Chromosome 10"/>
</dbReference>
<gene>
    <name evidence="9" type="primary">LOC103489016</name>
</gene>
<dbReference type="AlphaFoldDB" id="A0A1S3BE17"/>
<keyword evidence="8" id="KW-1185">Reference proteome</keyword>
<feature type="transmembrane region" description="Helical" evidence="7">
    <location>
        <begin position="125"/>
        <end position="146"/>
    </location>
</feature>
<feature type="transmembrane region" description="Helical" evidence="7">
    <location>
        <begin position="99"/>
        <end position="118"/>
    </location>
</feature>
<dbReference type="GO" id="GO:0005886">
    <property type="term" value="C:plasma membrane"/>
    <property type="evidence" value="ECO:0007669"/>
    <property type="project" value="TreeGrafter"/>
</dbReference>
<keyword evidence="6 7" id="KW-0472">Membrane</keyword>